<gene>
    <name evidence="1" type="ORF">FDG2_2160</name>
</gene>
<keyword evidence="2" id="KW-1185">Reference proteome</keyword>
<protein>
    <submittedName>
        <fullName evidence="1">Uncharacterized protein</fullName>
    </submittedName>
</protein>
<dbReference type="AlphaFoldDB" id="A0A1C3NX35"/>
<accession>A0A1C3NX35</accession>
<dbReference type="Proteomes" id="UP000199013">
    <property type="component" value="Unassembled WGS sequence"/>
</dbReference>
<proteinExistence type="predicted"/>
<dbReference type="EMBL" id="FLUV01000899">
    <property type="protein sequence ID" value="SBW21896.1"/>
    <property type="molecule type" value="Genomic_DNA"/>
</dbReference>
<evidence type="ECO:0000313" key="1">
    <source>
        <dbReference type="EMBL" id="SBW21896.1"/>
    </source>
</evidence>
<name>A0A1C3NX35_9ACTN</name>
<organism evidence="1 2">
    <name type="scientific">Candidatus Protofrankia californiensis</name>
    <dbReference type="NCBI Taxonomy" id="1839754"/>
    <lineage>
        <taxon>Bacteria</taxon>
        <taxon>Bacillati</taxon>
        <taxon>Actinomycetota</taxon>
        <taxon>Actinomycetes</taxon>
        <taxon>Frankiales</taxon>
        <taxon>Frankiaceae</taxon>
        <taxon>Protofrankia</taxon>
    </lineage>
</organism>
<sequence length="63" mass="6508">MSLGTAMSALGSRVRAIAGSVHPTSTNANLNLHVNGPVVSVVPVHTKIRRNSYAGNTNAAKIK</sequence>
<evidence type="ECO:0000313" key="2">
    <source>
        <dbReference type="Proteomes" id="UP000199013"/>
    </source>
</evidence>
<reference evidence="2" key="1">
    <citation type="submission" date="2016-02" db="EMBL/GenBank/DDBJ databases">
        <authorList>
            <person name="Wibberg D."/>
        </authorList>
    </citation>
    <scope>NUCLEOTIDE SEQUENCE [LARGE SCALE GENOMIC DNA]</scope>
</reference>